<protein>
    <submittedName>
        <fullName evidence="5">FadR family transcriptional regulator</fullName>
    </submittedName>
</protein>
<sequence>MGDRLLVGPETHMKTVSRQASGRGVTVRKVSQIVAEELRGDIARGDIKDGDLLPPEPELAQRFGVSRPTLREAIRILETEGLVTTTRGGRKGAKVHHPSSAQAARVAGLVLQLRRATVTDVFELAALLVPAAARKVAELDPPADLSRLEAIYAALEREADHPRELARLIREFDLALCDLSGNEVLKLVSQMMAEIINLQINTIPESSSDLPVENARDIAPSRKRLMHVLDAIRDRDGVLAESLLRSRMGELLHHHQRVVEQSNALSFVS</sequence>
<dbReference type="EMBL" id="VFSU01000022">
    <property type="protein sequence ID" value="TPE61549.1"/>
    <property type="molecule type" value="Genomic_DNA"/>
</dbReference>
<dbReference type="GO" id="GO:0003677">
    <property type="term" value="F:DNA binding"/>
    <property type="evidence" value="ECO:0007669"/>
    <property type="project" value="UniProtKB-KW"/>
</dbReference>
<dbReference type="Proteomes" id="UP000319897">
    <property type="component" value="Unassembled WGS sequence"/>
</dbReference>
<dbReference type="Gene3D" id="1.10.10.10">
    <property type="entry name" value="Winged helix-like DNA-binding domain superfamily/Winged helix DNA-binding domain"/>
    <property type="match status" value="1"/>
</dbReference>
<keyword evidence="3" id="KW-0804">Transcription</keyword>
<dbReference type="SUPFAM" id="SSF46785">
    <property type="entry name" value="Winged helix' DNA-binding domain"/>
    <property type="match status" value="1"/>
</dbReference>
<name>A0A501XM80_9SPHN</name>
<keyword evidence="6" id="KW-1185">Reference proteome</keyword>
<dbReference type="PROSITE" id="PS50949">
    <property type="entry name" value="HTH_GNTR"/>
    <property type="match status" value="1"/>
</dbReference>
<dbReference type="PANTHER" id="PTHR43537:SF5">
    <property type="entry name" value="UXU OPERON TRANSCRIPTIONAL REGULATOR"/>
    <property type="match status" value="1"/>
</dbReference>
<reference evidence="5 6" key="1">
    <citation type="submission" date="2019-06" db="EMBL/GenBank/DDBJ databases">
        <authorList>
            <person name="Lee I."/>
            <person name="Jang G.I."/>
            <person name="Hwang C.Y."/>
        </authorList>
    </citation>
    <scope>NUCLEOTIDE SEQUENCE [LARGE SCALE GENOMIC DNA]</scope>
    <source>
        <strain evidence="5 6">PAMC 28131</strain>
    </source>
</reference>
<dbReference type="InterPro" id="IPR008920">
    <property type="entry name" value="TF_FadR/GntR_C"/>
</dbReference>
<evidence type="ECO:0000256" key="3">
    <source>
        <dbReference type="ARBA" id="ARBA00023163"/>
    </source>
</evidence>
<keyword evidence="1" id="KW-0805">Transcription regulation</keyword>
<dbReference type="PANTHER" id="PTHR43537">
    <property type="entry name" value="TRANSCRIPTIONAL REGULATOR, GNTR FAMILY"/>
    <property type="match status" value="1"/>
</dbReference>
<organism evidence="5 6">
    <name type="scientific">Sandaracinobacter neustonicus</name>
    <dbReference type="NCBI Taxonomy" id="1715348"/>
    <lineage>
        <taxon>Bacteria</taxon>
        <taxon>Pseudomonadati</taxon>
        <taxon>Pseudomonadota</taxon>
        <taxon>Alphaproteobacteria</taxon>
        <taxon>Sphingomonadales</taxon>
        <taxon>Sphingosinicellaceae</taxon>
        <taxon>Sandaracinobacter</taxon>
    </lineage>
</organism>
<dbReference type="AlphaFoldDB" id="A0A501XM80"/>
<proteinExistence type="predicted"/>
<dbReference type="InterPro" id="IPR011711">
    <property type="entry name" value="GntR_C"/>
</dbReference>
<accession>A0A501XM80</accession>
<gene>
    <name evidence="5" type="ORF">FJQ54_08120</name>
</gene>
<evidence type="ECO:0000256" key="2">
    <source>
        <dbReference type="ARBA" id="ARBA00023125"/>
    </source>
</evidence>
<dbReference type="InterPro" id="IPR000524">
    <property type="entry name" value="Tscrpt_reg_HTH_GntR"/>
</dbReference>
<dbReference type="SUPFAM" id="SSF48008">
    <property type="entry name" value="GntR ligand-binding domain-like"/>
    <property type="match status" value="1"/>
</dbReference>
<dbReference type="CDD" id="cd07377">
    <property type="entry name" value="WHTH_GntR"/>
    <property type="match status" value="1"/>
</dbReference>
<dbReference type="InterPro" id="IPR036390">
    <property type="entry name" value="WH_DNA-bd_sf"/>
</dbReference>
<dbReference type="InterPro" id="IPR036388">
    <property type="entry name" value="WH-like_DNA-bd_sf"/>
</dbReference>
<evidence type="ECO:0000313" key="5">
    <source>
        <dbReference type="EMBL" id="TPE61549.1"/>
    </source>
</evidence>
<feature type="domain" description="HTH gntR-type" evidence="4">
    <location>
        <begin position="28"/>
        <end position="98"/>
    </location>
</feature>
<dbReference type="GO" id="GO:0003700">
    <property type="term" value="F:DNA-binding transcription factor activity"/>
    <property type="evidence" value="ECO:0007669"/>
    <property type="project" value="InterPro"/>
</dbReference>
<dbReference type="SMART" id="SM00345">
    <property type="entry name" value="HTH_GNTR"/>
    <property type="match status" value="1"/>
</dbReference>
<dbReference type="OrthoDB" id="9028214at2"/>
<dbReference type="PRINTS" id="PR00035">
    <property type="entry name" value="HTHGNTR"/>
</dbReference>
<dbReference type="RefSeq" id="WP_140927921.1">
    <property type="nucleotide sequence ID" value="NZ_VFSU01000022.1"/>
</dbReference>
<dbReference type="Pfam" id="PF00392">
    <property type="entry name" value="GntR"/>
    <property type="match status" value="1"/>
</dbReference>
<evidence type="ECO:0000256" key="1">
    <source>
        <dbReference type="ARBA" id="ARBA00023015"/>
    </source>
</evidence>
<dbReference type="Gene3D" id="1.20.120.530">
    <property type="entry name" value="GntR ligand-binding domain-like"/>
    <property type="match status" value="1"/>
</dbReference>
<evidence type="ECO:0000259" key="4">
    <source>
        <dbReference type="PROSITE" id="PS50949"/>
    </source>
</evidence>
<dbReference type="Pfam" id="PF07729">
    <property type="entry name" value="FCD"/>
    <property type="match status" value="1"/>
</dbReference>
<evidence type="ECO:0000313" key="6">
    <source>
        <dbReference type="Proteomes" id="UP000319897"/>
    </source>
</evidence>
<keyword evidence="2" id="KW-0238">DNA-binding</keyword>
<dbReference type="SMART" id="SM00895">
    <property type="entry name" value="FCD"/>
    <property type="match status" value="1"/>
</dbReference>
<comment type="caution">
    <text evidence="5">The sequence shown here is derived from an EMBL/GenBank/DDBJ whole genome shotgun (WGS) entry which is preliminary data.</text>
</comment>